<gene>
    <name evidence="2" type="ORF">GCM10009037_21430</name>
</gene>
<dbReference type="Gene3D" id="1.10.10.10">
    <property type="entry name" value="Winged helix-like DNA-binding domain superfamily/Winged helix DNA-binding domain"/>
    <property type="match status" value="1"/>
</dbReference>
<comment type="caution">
    <text evidence="2">The sequence shown here is derived from an EMBL/GenBank/DDBJ whole genome shotgun (WGS) entry which is preliminary data.</text>
</comment>
<reference evidence="2 3" key="1">
    <citation type="journal article" date="2019" name="Int. J. Syst. Evol. Microbiol.">
        <title>The Global Catalogue of Microorganisms (GCM) 10K type strain sequencing project: providing services to taxonomists for standard genome sequencing and annotation.</title>
        <authorList>
            <consortium name="The Broad Institute Genomics Platform"/>
            <consortium name="The Broad Institute Genome Sequencing Center for Infectious Disease"/>
            <person name="Wu L."/>
            <person name="Ma J."/>
        </authorList>
    </citation>
    <scope>NUCLEOTIDE SEQUENCE [LARGE SCALE GENOMIC DNA]</scope>
    <source>
        <strain evidence="2 3">JCM 19585</strain>
    </source>
</reference>
<evidence type="ECO:0000259" key="1">
    <source>
        <dbReference type="Pfam" id="PF03551"/>
    </source>
</evidence>
<dbReference type="Proteomes" id="UP000628840">
    <property type="component" value="Unassembled WGS sequence"/>
</dbReference>
<evidence type="ECO:0000313" key="2">
    <source>
        <dbReference type="EMBL" id="GGL37579.1"/>
    </source>
</evidence>
<keyword evidence="3" id="KW-1185">Reference proteome</keyword>
<dbReference type="InterPro" id="IPR005149">
    <property type="entry name" value="Tscrpt_reg_PadR_N"/>
</dbReference>
<accession>A0A830FB88</accession>
<dbReference type="EMBL" id="BMPF01000003">
    <property type="protein sequence ID" value="GGL37579.1"/>
    <property type="molecule type" value="Genomic_DNA"/>
</dbReference>
<proteinExistence type="predicted"/>
<organism evidence="2 3">
    <name type="scientific">Halarchaeum grantii</name>
    <dbReference type="NCBI Taxonomy" id="1193105"/>
    <lineage>
        <taxon>Archaea</taxon>
        <taxon>Methanobacteriati</taxon>
        <taxon>Methanobacteriota</taxon>
        <taxon>Stenosarchaea group</taxon>
        <taxon>Halobacteria</taxon>
        <taxon>Halobacteriales</taxon>
        <taxon>Halobacteriaceae</taxon>
    </lineage>
</organism>
<dbReference type="OrthoDB" id="324642at2157"/>
<dbReference type="SUPFAM" id="SSF46785">
    <property type="entry name" value="Winged helix' DNA-binding domain"/>
    <property type="match status" value="1"/>
</dbReference>
<protein>
    <submittedName>
        <fullName evidence="2">PadR family transcriptional regulator</fullName>
    </submittedName>
</protein>
<feature type="domain" description="Transcription regulator PadR N-terminal" evidence="1">
    <location>
        <begin position="11"/>
        <end position="79"/>
    </location>
</feature>
<dbReference type="InterPro" id="IPR036388">
    <property type="entry name" value="WH-like_DNA-bd_sf"/>
</dbReference>
<dbReference type="InterPro" id="IPR036390">
    <property type="entry name" value="WH_DNA-bd_sf"/>
</dbReference>
<name>A0A830FB88_9EURY</name>
<dbReference type="AlphaFoldDB" id="A0A830FB88"/>
<dbReference type="Pfam" id="PF03551">
    <property type="entry name" value="PadR"/>
    <property type="match status" value="1"/>
</dbReference>
<sequence length="91" mass="10644">MADLSGFQRDILWVLYEREPCNGLATEDALESYYGTTVNHSHVYTNLDQLTESGFIDKRPGEGRANEYRLTEFARRALERRREWLNDRTSA</sequence>
<evidence type="ECO:0000313" key="3">
    <source>
        <dbReference type="Proteomes" id="UP000628840"/>
    </source>
</evidence>